<evidence type="ECO:0000256" key="1">
    <source>
        <dbReference type="SAM" id="MobiDB-lite"/>
    </source>
</evidence>
<feature type="region of interest" description="Disordered" evidence="1">
    <location>
        <begin position="133"/>
        <end position="172"/>
    </location>
</feature>
<comment type="caution">
    <text evidence="2">The sequence shown here is derived from an EMBL/GenBank/DDBJ whole genome shotgun (WGS) entry which is preliminary data.</text>
</comment>
<dbReference type="EMBL" id="MU596675">
    <property type="protein sequence ID" value="KAI5606947.1"/>
    <property type="molecule type" value="Genomic_DNA"/>
</dbReference>
<evidence type="ECO:0000313" key="2">
    <source>
        <dbReference type="EMBL" id="KAI5606947.1"/>
    </source>
</evidence>
<feature type="compositionally biased region" description="Basic and acidic residues" evidence="1">
    <location>
        <begin position="28"/>
        <end position="49"/>
    </location>
</feature>
<accession>A0AAD4ZZA8</accession>
<name>A0AAD4ZZA8_SILAS</name>
<gene>
    <name evidence="2" type="ORF">C0J50_0029</name>
</gene>
<feature type="region of interest" description="Disordered" evidence="1">
    <location>
        <begin position="1"/>
        <end position="78"/>
    </location>
</feature>
<evidence type="ECO:0000313" key="3">
    <source>
        <dbReference type="Proteomes" id="UP001205998"/>
    </source>
</evidence>
<dbReference type="Proteomes" id="UP001205998">
    <property type="component" value="Unassembled WGS sequence"/>
</dbReference>
<feature type="compositionally biased region" description="Basic residues" evidence="1">
    <location>
        <begin position="1"/>
        <end position="10"/>
    </location>
</feature>
<keyword evidence="3" id="KW-1185">Reference proteome</keyword>
<dbReference type="AlphaFoldDB" id="A0AAD4ZZA8"/>
<protein>
    <submittedName>
        <fullName evidence="2">Uncharacterized protein</fullName>
    </submittedName>
</protein>
<organism evidence="2 3">
    <name type="scientific">Silurus asotus</name>
    <name type="common">Amur catfish</name>
    <name type="synonym">Parasilurus asotus</name>
    <dbReference type="NCBI Taxonomy" id="30991"/>
    <lineage>
        <taxon>Eukaryota</taxon>
        <taxon>Metazoa</taxon>
        <taxon>Chordata</taxon>
        <taxon>Craniata</taxon>
        <taxon>Vertebrata</taxon>
        <taxon>Euteleostomi</taxon>
        <taxon>Actinopterygii</taxon>
        <taxon>Neopterygii</taxon>
        <taxon>Teleostei</taxon>
        <taxon>Ostariophysi</taxon>
        <taxon>Siluriformes</taxon>
        <taxon>Siluridae</taxon>
        <taxon>Silurus</taxon>
    </lineage>
</organism>
<feature type="compositionally biased region" description="Basic and acidic residues" evidence="1">
    <location>
        <begin position="69"/>
        <end position="78"/>
    </location>
</feature>
<reference evidence="2" key="1">
    <citation type="submission" date="2018-07" db="EMBL/GenBank/DDBJ databases">
        <title>Comparative genomics of catfishes provides insights into carnivory and benthic adaptation.</title>
        <authorList>
            <person name="Zhang Y."/>
            <person name="Wang D."/>
            <person name="Peng Z."/>
            <person name="Zheng S."/>
            <person name="Shao F."/>
            <person name="Tao W."/>
        </authorList>
    </citation>
    <scope>NUCLEOTIDE SEQUENCE</scope>
    <source>
        <strain evidence="2">Chongqing</strain>
    </source>
</reference>
<sequence>MNRFSKKSQHSRNLPSKEVPQRKYSQKQLEHAVTEKNELKKLEELEAGHNAHQQNITKLRSCDTEPTETGEHKTEMWSRDLEQMKECIADLEATIKKNKWEQEREKAMKEKESASEKIFSYIMANKTECEKERKKPIEDGKHLKKTAQQVTDSTSALGHQKLDSHPQTTNKLQKKMKYCINKNDTAKPQRDKVIKGQEQLEKPVATSKGVKMLNMELCEFLAIYEDTKKNQEDMKKRGIKAKYKVKQLVRLFGNLTPVLQKREVGQHIDFRNAFQHLSTVELENAMKILDEQEATGWSIQYAAP</sequence>
<feature type="compositionally biased region" description="Polar residues" evidence="1">
    <location>
        <begin position="146"/>
        <end position="157"/>
    </location>
</feature>
<proteinExistence type="predicted"/>